<keyword evidence="5" id="KW-1185">Reference proteome</keyword>
<name>A0A433TUQ1_ELYCH</name>
<dbReference type="STRING" id="188477.A0A433TUQ1"/>
<dbReference type="Proteomes" id="UP000271974">
    <property type="component" value="Unassembled WGS sequence"/>
</dbReference>
<dbReference type="Pfam" id="PF13621">
    <property type="entry name" value="Cupin_8"/>
    <property type="match status" value="1"/>
</dbReference>
<dbReference type="PANTHER" id="PTHR12480:SF21">
    <property type="entry name" value="JMJC DOMAIN-CONTAINING PROTEIN 8"/>
    <property type="match status" value="1"/>
</dbReference>
<sequence length="408" mass="46504">MVRRRLKTSSQLPAKSELKQSGSSLSSSQPFGIWCLHLPAVLAITTLCITSFIFMKNFVGFEVQWNHTITNEKRSQDYAGQDEILEETHRQLKGVTEDGARFEFQRQENFKACSGRESGSCGKVDKRQKLSLQEFHDVYDGKWPVIVTDVMSTWPAMNWTADFFKKQYGRSRVTMTTYANSEKSGFSVPLEIFLDHLHMSTPRTWTYLQDELFLIQNPKLRAHILQPIYVEEDFFQLLPASVRPWDCMLLWGTAHSRSSLHIDPYNWTGTNAVISGLKRWKLLPPGQDKLLSVTPGRRCGFPLECVKYNSELDLFDPDQAHSLSKIKYLEVDQGPGEMLFIPPGWFHQANNAVPTLAVAGQLMNSNNFQTVLEEMFKGGSLERSSLPNNIDNMAPEDVVRSVEITLVE</sequence>
<dbReference type="InterPro" id="IPR003347">
    <property type="entry name" value="JmjC_dom"/>
</dbReference>
<feature type="region of interest" description="Disordered" evidence="1">
    <location>
        <begin position="1"/>
        <end position="25"/>
    </location>
</feature>
<feature type="transmembrane region" description="Helical" evidence="2">
    <location>
        <begin position="31"/>
        <end position="54"/>
    </location>
</feature>
<gene>
    <name evidence="4" type="ORF">EGW08_006950</name>
</gene>
<dbReference type="SUPFAM" id="SSF51197">
    <property type="entry name" value="Clavaminate synthase-like"/>
    <property type="match status" value="1"/>
</dbReference>
<dbReference type="PROSITE" id="PS51184">
    <property type="entry name" value="JMJC"/>
    <property type="match status" value="1"/>
</dbReference>
<dbReference type="PANTHER" id="PTHR12480">
    <property type="entry name" value="ARGININE DEMETHYLASE AND LYSYL-HYDROXYLASE JMJD"/>
    <property type="match status" value="1"/>
</dbReference>
<comment type="caution">
    <text evidence="4">The sequence shown here is derived from an EMBL/GenBank/DDBJ whole genome shotgun (WGS) entry which is preliminary data.</text>
</comment>
<evidence type="ECO:0000256" key="2">
    <source>
        <dbReference type="SAM" id="Phobius"/>
    </source>
</evidence>
<keyword evidence="2" id="KW-0812">Transmembrane</keyword>
<dbReference type="InterPro" id="IPR050910">
    <property type="entry name" value="JMJD6_ArgDemeth/LysHydrox"/>
</dbReference>
<dbReference type="GO" id="GO:0005634">
    <property type="term" value="C:nucleus"/>
    <property type="evidence" value="ECO:0007669"/>
    <property type="project" value="TreeGrafter"/>
</dbReference>
<dbReference type="AlphaFoldDB" id="A0A433TUQ1"/>
<keyword evidence="2" id="KW-1133">Transmembrane helix</keyword>
<evidence type="ECO:0000259" key="3">
    <source>
        <dbReference type="PROSITE" id="PS51184"/>
    </source>
</evidence>
<organism evidence="4 5">
    <name type="scientific">Elysia chlorotica</name>
    <name type="common">Eastern emerald elysia</name>
    <name type="synonym">Sea slug</name>
    <dbReference type="NCBI Taxonomy" id="188477"/>
    <lineage>
        <taxon>Eukaryota</taxon>
        <taxon>Metazoa</taxon>
        <taxon>Spiralia</taxon>
        <taxon>Lophotrochozoa</taxon>
        <taxon>Mollusca</taxon>
        <taxon>Gastropoda</taxon>
        <taxon>Heterobranchia</taxon>
        <taxon>Euthyneura</taxon>
        <taxon>Panpulmonata</taxon>
        <taxon>Sacoglossa</taxon>
        <taxon>Placobranchoidea</taxon>
        <taxon>Plakobranchidae</taxon>
        <taxon>Elysia</taxon>
    </lineage>
</organism>
<accession>A0A433TUQ1</accession>
<feature type="non-terminal residue" evidence="4">
    <location>
        <position position="408"/>
    </location>
</feature>
<dbReference type="GO" id="GO:0000987">
    <property type="term" value="F:cis-regulatory region sequence-specific DNA binding"/>
    <property type="evidence" value="ECO:0007669"/>
    <property type="project" value="TreeGrafter"/>
</dbReference>
<evidence type="ECO:0000313" key="4">
    <source>
        <dbReference type="EMBL" id="RUS85303.1"/>
    </source>
</evidence>
<keyword evidence="2" id="KW-0472">Membrane</keyword>
<proteinExistence type="predicted"/>
<protein>
    <recommendedName>
        <fullName evidence="3">JmjC domain-containing protein</fullName>
    </recommendedName>
</protein>
<dbReference type="SMART" id="SM00558">
    <property type="entry name" value="JmjC"/>
    <property type="match status" value="1"/>
</dbReference>
<evidence type="ECO:0000313" key="5">
    <source>
        <dbReference type="Proteomes" id="UP000271974"/>
    </source>
</evidence>
<dbReference type="EMBL" id="RQTK01000175">
    <property type="protein sequence ID" value="RUS85303.1"/>
    <property type="molecule type" value="Genomic_DNA"/>
</dbReference>
<evidence type="ECO:0000256" key="1">
    <source>
        <dbReference type="SAM" id="MobiDB-lite"/>
    </source>
</evidence>
<dbReference type="InterPro" id="IPR041667">
    <property type="entry name" value="Cupin_8"/>
</dbReference>
<dbReference type="OrthoDB" id="203487at2759"/>
<feature type="domain" description="JmjC" evidence="3">
    <location>
        <begin position="215"/>
        <end position="379"/>
    </location>
</feature>
<dbReference type="Gene3D" id="2.60.120.650">
    <property type="entry name" value="Cupin"/>
    <property type="match status" value="1"/>
</dbReference>
<reference evidence="4 5" key="1">
    <citation type="submission" date="2019-01" db="EMBL/GenBank/DDBJ databases">
        <title>A draft genome assembly of the solar-powered sea slug Elysia chlorotica.</title>
        <authorList>
            <person name="Cai H."/>
            <person name="Li Q."/>
            <person name="Fang X."/>
            <person name="Li J."/>
            <person name="Curtis N.E."/>
            <person name="Altenburger A."/>
            <person name="Shibata T."/>
            <person name="Feng M."/>
            <person name="Maeda T."/>
            <person name="Schwartz J.A."/>
            <person name="Shigenobu S."/>
            <person name="Lundholm N."/>
            <person name="Nishiyama T."/>
            <person name="Yang H."/>
            <person name="Hasebe M."/>
            <person name="Li S."/>
            <person name="Pierce S.K."/>
            <person name="Wang J."/>
        </authorList>
    </citation>
    <scope>NUCLEOTIDE SEQUENCE [LARGE SCALE GENOMIC DNA]</scope>
    <source>
        <strain evidence="4">EC2010</strain>
        <tissue evidence="4">Whole organism of an adult</tissue>
    </source>
</reference>